<dbReference type="Gene3D" id="3.40.50.1820">
    <property type="entry name" value="alpha/beta hydrolase"/>
    <property type="match status" value="1"/>
</dbReference>
<dbReference type="AlphaFoldDB" id="A0A9W9HRX2"/>
<keyword evidence="4" id="KW-1185">Reference proteome</keyword>
<dbReference type="GO" id="GO:0017000">
    <property type="term" value="P:antibiotic biosynthetic process"/>
    <property type="evidence" value="ECO:0007669"/>
    <property type="project" value="UniProtKB-ARBA"/>
</dbReference>
<dbReference type="GO" id="GO:0005634">
    <property type="term" value="C:nucleus"/>
    <property type="evidence" value="ECO:0007669"/>
    <property type="project" value="TreeGrafter"/>
</dbReference>
<evidence type="ECO:0000313" key="3">
    <source>
        <dbReference type="EMBL" id="KAJ5155837.1"/>
    </source>
</evidence>
<evidence type="ECO:0000259" key="2">
    <source>
        <dbReference type="Pfam" id="PF03959"/>
    </source>
</evidence>
<dbReference type="GO" id="GO:0019748">
    <property type="term" value="P:secondary metabolic process"/>
    <property type="evidence" value="ECO:0007669"/>
    <property type="project" value="TreeGrafter"/>
</dbReference>
<dbReference type="GO" id="GO:0005737">
    <property type="term" value="C:cytoplasm"/>
    <property type="evidence" value="ECO:0007669"/>
    <property type="project" value="TreeGrafter"/>
</dbReference>
<dbReference type="PANTHER" id="PTHR48070:SF7">
    <property type="entry name" value="SERINE HYDROLASE FSH DOMAIN-CONTAINING PROTEIN-RELATED"/>
    <property type="match status" value="1"/>
</dbReference>
<dbReference type="InterPro" id="IPR029058">
    <property type="entry name" value="AB_hydrolase_fold"/>
</dbReference>
<dbReference type="SUPFAM" id="SSF53474">
    <property type="entry name" value="alpha/beta-Hydrolases"/>
    <property type="match status" value="1"/>
</dbReference>
<gene>
    <name evidence="3" type="ORF">N7492_008640</name>
</gene>
<protein>
    <submittedName>
        <fullName evidence="3">EF-hand calcium-binding domain protein</fullName>
    </submittedName>
</protein>
<evidence type="ECO:0000313" key="4">
    <source>
        <dbReference type="Proteomes" id="UP001146351"/>
    </source>
</evidence>
<dbReference type="Pfam" id="PF03959">
    <property type="entry name" value="FSH1"/>
    <property type="match status" value="1"/>
</dbReference>
<feature type="domain" description="Serine hydrolase" evidence="2">
    <location>
        <begin position="2"/>
        <end position="230"/>
    </location>
</feature>
<dbReference type="InterPro" id="IPR050593">
    <property type="entry name" value="LovG"/>
</dbReference>
<reference evidence="3" key="1">
    <citation type="submission" date="2022-11" db="EMBL/GenBank/DDBJ databases">
        <authorList>
            <person name="Petersen C."/>
        </authorList>
    </citation>
    <scope>NUCLEOTIDE SEQUENCE</scope>
    <source>
        <strain evidence="3">IBT 21917</strain>
    </source>
</reference>
<dbReference type="GO" id="GO:0016787">
    <property type="term" value="F:hydrolase activity"/>
    <property type="evidence" value="ECO:0007669"/>
    <property type="project" value="UniProtKB-KW"/>
</dbReference>
<name>A0A9W9HRX2_9EURO</name>
<sequence>MRFLCLHGKGTNSDIFEAQLAWLRSRVSPSHTFDFIDAEFDCPPSPGVVDFYPGPYLGWHACYYPSAVEKTHDTLREIIEEDGPYDGVIGFSEGAAVAASLLLCDEHWKQTGDSRARPSPLFKLAIFFNSVMLFSPSEDLGVQIGHKIKDQEDKLAGFTHGLTGDDNGPDDIPNVYAFTPEFSARISVPTLHVIGSEDLFTESSRELADLCPGQAEVVVHDGGHELPRGEVTMDRCGALFETLVMMASVGEA</sequence>
<dbReference type="PANTHER" id="PTHR48070">
    <property type="entry name" value="ESTERASE OVCA2"/>
    <property type="match status" value="1"/>
</dbReference>
<organism evidence="3 4">
    <name type="scientific">Penicillium capsulatum</name>
    <dbReference type="NCBI Taxonomy" id="69766"/>
    <lineage>
        <taxon>Eukaryota</taxon>
        <taxon>Fungi</taxon>
        <taxon>Dikarya</taxon>
        <taxon>Ascomycota</taxon>
        <taxon>Pezizomycotina</taxon>
        <taxon>Eurotiomycetes</taxon>
        <taxon>Eurotiomycetidae</taxon>
        <taxon>Eurotiales</taxon>
        <taxon>Aspergillaceae</taxon>
        <taxon>Penicillium</taxon>
    </lineage>
</organism>
<comment type="caution">
    <text evidence="3">The sequence shown here is derived from an EMBL/GenBank/DDBJ whole genome shotgun (WGS) entry which is preliminary data.</text>
</comment>
<dbReference type="InterPro" id="IPR005645">
    <property type="entry name" value="FSH-like_dom"/>
</dbReference>
<accession>A0A9W9HRX2</accession>
<dbReference type="GO" id="GO:0072330">
    <property type="term" value="P:monocarboxylic acid biosynthetic process"/>
    <property type="evidence" value="ECO:0007669"/>
    <property type="project" value="UniProtKB-ARBA"/>
</dbReference>
<proteinExistence type="predicted"/>
<dbReference type="Proteomes" id="UP001146351">
    <property type="component" value="Unassembled WGS sequence"/>
</dbReference>
<evidence type="ECO:0000256" key="1">
    <source>
        <dbReference type="ARBA" id="ARBA00022801"/>
    </source>
</evidence>
<dbReference type="OrthoDB" id="414698at2759"/>
<dbReference type="EMBL" id="JAPQKO010000006">
    <property type="protein sequence ID" value="KAJ5155837.1"/>
    <property type="molecule type" value="Genomic_DNA"/>
</dbReference>
<keyword evidence="1" id="KW-0378">Hydrolase</keyword>
<reference evidence="3" key="2">
    <citation type="journal article" date="2023" name="IMA Fungus">
        <title>Comparative genomic study of the Penicillium genus elucidates a diverse pangenome and 15 lateral gene transfer events.</title>
        <authorList>
            <person name="Petersen C."/>
            <person name="Sorensen T."/>
            <person name="Nielsen M.R."/>
            <person name="Sondergaard T.E."/>
            <person name="Sorensen J.L."/>
            <person name="Fitzpatrick D.A."/>
            <person name="Frisvad J.C."/>
            <person name="Nielsen K.L."/>
        </authorList>
    </citation>
    <scope>NUCLEOTIDE SEQUENCE</scope>
    <source>
        <strain evidence="3">IBT 21917</strain>
    </source>
</reference>